<sequence length="271" mass="30196">MPFEVALKLARRVAWPIREDLVPLFGSVIISVVALPVADFQKPPDQPSHRRVCHQTNRVTVRLSLPRASARAGGLCNRLHCLSTTHQTLLVRWQYHPEPPVYAQPQVPRRISGEISDVGYGYPSHGNYRPASSPSCPPSTYDRYHQEAPHYPHVYSERPKSSYKEGGGSPIRDRHAQHSRYSPYLLRLIHLLGVIMPDLARHMDPGHKQLNMNIYPLAPNLPSPRGAFTLPPLVAPSVSTTRASGSSDIPVLGRMRMSSTDDSDDAPRPPP</sequence>
<comment type="caution">
    <text evidence="2">The sequence shown here is derived from an EMBL/GenBank/DDBJ whole genome shotgun (WGS) entry which is preliminary data.</text>
</comment>
<accession>A0A8H7M3Y4</accession>
<gene>
    <name evidence="2" type="ORF">RHS01_06168</name>
</gene>
<dbReference type="Proteomes" id="UP000614334">
    <property type="component" value="Unassembled WGS sequence"/>
</dbReference>
<dbReference type="AlphaFoldDB" id="A0A8H7M3Y4"/>
<evidence type="ECO:0000313" key="2">
    <source>
        <dbReference type="EMBL" id="KAF8754115.1"/>
    </source>
</evidence>
<name>A0A8H7M3Y4_9AGAM</name>
<evidence type="ECO:0000313" key="3">
    <source>
        <dbReference type="Proteomes" id="UP000614334"/>
    </source>
</evidence>
<feature type="region of interest" description="Disordered" evidence="1">
    <location>
        <begin position="238"/>
        <end position="271"/>
    </location>
</feature>
<dbReference type="EMBL" id="JACYCF010000011">
    <property type="protein sequence ID" value="KAF8754115.1"/>
    <property type="molecule type" value="Genomic_DNA"/>
</dbReference>
<feature type="compositionally biased region" description="Polar residues" evidence="1">
    <location>
        <begin position="238"/>
        <end position="247"/>
    </location>
</feature>
<feature type="compositionally biased region" description="Basic and acidic residues" evidence="1">
    <location>
        <begin position="142"/>
        <end position="163"/>
    </location>
</feature>
<proteinExistence type="predicted"/>
<protein>
    <submittedName>
        <fullName evidence="2">Uncharacterized protein</fullName>
    </submittedName>
</protein>
<organism evidence="2 3">
    <name type="scientific">Rhizoctonia solani</name>
    <dbReference type="NCBI Taxonomy" id="456999"/>
    <lineage>
        <taxon>Eukaryota</taxon>
        <taxon>Fungi</taxon>
        <taxon>Dikarya</taxon>
        <taxon>Basidiomycota</taxon>
        <taxon>Agaricomycotina</taxon>
        <taxon>Agaricomycetes</taxon>
        <taxon>Cantharellales</taxon>
        <taxon>Ceratobasidiaceae</taxon>
        <taxon>Rhizoctonia</taxon>
    </lineage>
</organism>
<reference evidence="2" key="1">
    <citation type="submission" date="2020-09" db="EMBL/GenBank/DDBJ databases">
        <title>Comparative genome analyses of four rice-infecting Rhizoctonia solani isolates reveal extensive enrichment of homogalacturonan modification genes.</title>
        <authorList>
            <person name="Lee D.-Y."/>
            <person name="Jeon J."/>
            <person name="Kim K.-T."/>
            <person name="Cheong K."/>
            <person name="Song H."/>
            <person name="Choi G."/>
            <person name="Ko J."/>
            <person name="Opiyo S.O."/>
            <person name="Zuo S."/>
            <person name="Madhav S."/>
            <person name="Lee Y.-H."/>
            <person name="Wang G.-L."/>
        </authorList>
    </citation>
    <scope>NUCLEOTIDE SEQUENCE</scope>
    <source>
        <strain evidence="2">AG1-IA B2</strain>
    </source>
</reference>
<feature type="region of interest" description="Disordered" evidence="1">
    <location>
        <begin position="122"/>
        <end position="175"/>
    </location>
</feature>
<evidence type="ECO:0000256" key="1">
    <source>
        <dbReference type="SAM" id="MobiDB-lite"/>
    </source>
</evidence>